<dbReference type="SUPFAM" id="SSF101801">
    <property type="entry name" value="Surface presentation of antigens (SPOA)"/>
    <property type="match status" value="1"/>
</dbReference>
<evidence type="ECO:0000313" key="3">
    <source>
        <dbReference type="Proteomes" id="UP000217763"/>
    </source>
</evidence>
<dbReference type="RefSeq" id="WP_094040908.1">
    <property type="nucleotide sequence ID" value="NZ_CP012621.1"/>
</dbReference>
<dbReference type="KEGG" id="zdf:AN401_14870"/>
<reference evidence="3" key="1">
    <citation type="submission" date="2015-09" db="EMBL/GenBank/DDBJ databases">
        <authorList>
            <person name="Shao Z."/>
            <person name="Wang L."/>
        </authorList>
    </citation>
    <scope>NUCLEOTIDE SEQUENCE [LARGE SCALE GENOMIC DNA]</scope>
    <source>
        <strain evidence="3">F13-1</strain>
    </source>
</reference>
<name>A0A231MWT2_9GAMM</name>
<evidence type="ECO:0000259" key="1">
    <source>
        <dbReference type="Pfam" id="PF01052"/>
    </source>
</evidence>
<dbReference type="AlphaFoldDB" id="A0A231MWT2"/>
<sequence length="296" mass="32675">MRERPPKNTSTAGARVHLAAPDVQFPRYDFFRDQEPALQQQRQVKLCLEARKNAWRGRLEAMLYSTELSLSLRFLPSLPVAEQGAVLLCFAGDGERDGAMMPGPALVMEHAYLYQLAEMTFGGRPGDQPAPPRRPVSETERRLGLSLLSLFGQDLLTQLVPGGTLSGGRMLPLAQCEPPATLVEVELSLHGRQMRWYLLLPALAAPAENPDLIEVRRLELAEALREMLPQLKTRLSIPLAECELSLGELAGLKEGDILPISLFHEATARVGEQPLLKGRVAEQQGMLVFASHGFID</sequence>
<feature type="domain" description="Flagellar motor switch protein FliN-like C-terminal" evidence="1">
    <location>
        <begin position="229"/>
        <end position="285"/>
    </location>
</feature>
<keyword evidence="3" id="KW-1185">Reference proteome</keyword>
<dbReference type="InterPro" id="IPR001543">
    <property type="entry name" value="FliN-like_C"/>
</dbReference>
<evidence type="ECO:0000313" key="2">
    <source>
        <dbReference type="EMBL" id="ATG74983.1"/>
    </source>
</evidence>
<proteinExistence type="predicted"/>
<dbReference type="Proteomes" id="UP000217763">
    <property type="component" value="Chromosome"/>
</dbReference>
<organism evidence="2 3">
    <name type="scientific">Zobellella denitrificans</name>
    <dbReference type="NCBI Taxonomy" id="347534"/>
    <lineage>
        <taxon>Bacteria</taxon>
        <taxon>Pseudomonadati</taxon>
        <taxon>Pseudomonadota</taxon>
        <taxon>Gammaproteobacteria</taxon>
        <taxon>Aeromonadales</taxon>
        <taxon>Aeromonadaceae</taxon>
        <taxon>Zobellella</taxon>
    </lineage>
</organism>
<gene>
    <name evidence="2" type="ORF">AN401_14870</name>
</gene>
<dbReference type="OrthoDB" id="5599553at2"/>
<dbReference type="InterPro" id="IPR036429">
    <property type="entry name" value="SpoA-like_sf"/>
</dbReference>
<dbReference type="Pfam" id="PF01052">
    <property type="entry name" value="FliMN_C"/>
    <property type="match status" value="1"/>
</dbReference>
<dbReference type="EMBL" id="CP012621">
    <property type="protein sequence ID" value="ATG74983.1"/>
    <property type="molecule type" value="Genomic_DNA"/>
</dbReference>
<accession>A0A231MWT2</accession>
<protein>
    <recommendedName>
        <fullName evidence="1">Flagellar motor switch protein FliN-like C-terminal domain-containing protein</fullName>
    </recommendedName>
</protein>
<dbReference type="Gene3D" id="2.30.330.10">
    <property type="entry name" value="SpoA-like"/>
    <property type="match status" value="1"/>
</dbReference>